<name>X1HIE6_9ZZZZ</name>
<gene>
    <name evidence="1" type="ORF">S03H2_54757</name>
</gene>
<comment type="caution">
    <text evidence="1">The sequence shown here is derived from an EMBL/GenBank/DDBJ whole genome shotgun (WGS) entry which is preliminary data.</text>
</comment>
<dbReference type="EMBL" id="BARU01034930">
    <property type="protein sequence ID" value="GAH69257.1"/>
    <property type="molecule type" value="Genomic_DNA"/>
</dbReference>
<organism evidence="1">
    <name type="scientific">marine sediment metagenome</name>
    <dbReference type="NCBI Taxonomy" id="412755"/>
    <lineage>
        <taxon>unclassified sequences</taxon>
        <taxon>metagenomes</taxon>
        <taxon>ecological metagenomes</taxon>
    </lineage>
</organism>
<accession>X1HIE6</accession>
<protein>
    <submittedName>
        <fullName evidence="1">Uncharacterized protein</fullName>
    </submittedName>
</protein>
<reference evidence="1" key="1">
    <citation type="journal article" date="2014" name="Front. Microbiol.">
        <title>High frequency of phylogenetically diverse reductive dehalogenase-homologous genes in deep subseafloor sedimentary metagenomes.</title>
        <authorList>
            <person name="Kawai M."/>
            <person name="Futagami T."/>
            <person name="Toyoda A."/>
            <person name="Takaki Y."/>
            <person name="Nishi S."/>
            <person name="Hori S."/>
            <person name="Arai W."/>
            <person name="Tsubouchi T."/>
            <person name="Morono Y."/>
            <person name="Uchiyama I."/>
            <person name="Ito T."/>
            <person name="Fujiyama A."/>
            <person name="Inagaki F."/>
            <person name="Takami H."/>
        </authorList>
    </citation>
    <scope>NUCLEOTIDE SEQUENCE</scope>
    <source>
        <strain evidence="1">Expedition CK06-06</strain>
    </source>
</reference>
<dbReference type="AlphaFoldDB" id="X1HIE6"/>
<proteinExistence type="predicted"/>
<feature type="non-terminal residue" evidence="1">
    <location>
        <position position="1"/>
    </location>
</feature>
<evidence type="ECO:0000313" key="1">
    <source>
        <dbReference type="EMBL" id="GAH69257.1"/>
    </source>
</evidence>
<sequence length="200" mass="21686">CKVCDTIVAVAYRGPDNDGFLKTFEIDAAGVITNSFKDTLKFDDLGAEDPRICHVSGNIYAIVYRDSAGDGKIVTVTIDSSGNIGAAIEDFFVFETGAFYRPSICKVCDTIVAVAYRGPDNDGFLKTFEIDAAGEITEPVHDSLEFETTLAQYCAITHMQGNTYLIAFQSTDYDGFVVSVDIETPLGARPHHELLMGMGP</sequence>